<name>A0A2G8THK0_9BURK</name>
<dbReference type="InterPro" id="IPR036388">
    <property type="entry name" value="WH-like_DNA-bd_sf"/>
</dbReference>
<dbReference type="EMBL" id="PDOC01000004">
    <property type="protein sequence ID" value="PIL45493.1"/>
    <property type="molecule type" value="Genomic_DNA"/>
</dbReference>
<protein>
    <submittedName>
        <fullName evidence="2">DUF433 domain-containing protein</fullName>
    </submittedName>
</protein>
<dbReference type="Pfam" id="PF21321">
    <property type="entry name" value="HTH_66"/>
    <property type="match status" value="1"/>
</dbReference>
<dbReference type="AlphaFoldDB" id="A0A2G8THK0"/>
<sequence length="229" mass="26081">MEIIGTGIYPLHQAARLVGAEPRALRRWVQGYSRRYKGEQVRSEPLWKTQLRDQDLPDDVIGFRDLLELRMVAAFVRHGVDLKVIRATVEAASHNFGLDYPLTNQQFRTDGRRIFLQALKEASEEELLMDDLRKQFVFSDIIKPTLYEGIEYGTDGAIRWFPLGKRKTIVLDPALQFGTPVISGTGVPTDTIYASYMAEGRDQDMVARIFDLTPKMVTDAVDFEERLAA</sequence>
<feature type="domain" description="Putative antitoxin VapB45-like DNA-binding HTH" evidence="1">
    <location>
        <begin position="9"/>
        <end position="87"/>
    </location>
</feature>
<dbReference type="OrthoDB" id="940717at2"/>
<evidence type="ECO:0000259" key="1">
    <source>
        <dbReference type="Pfam" id="PF21321"/>
    </source>
</evidence>
<keyword evidence="3" id="KW-1185">Reference proteome</keyword>
<accession>A0A2G8THK0</accession>
<gene>
    <name evidence="2" type="ORF">CR105_10040</name>
</gene>
<dbReference type="RefSeq" id="WP_099788286.1">
    <property type="nucleotide sequence ID" value="NZ_JBHLYV010000031.1"/>
</dbReference>
<dbReference type="Pfam" id="PF04255">
    <property type="entry name" value="DUF433"/>
    <property type="match status" value="1"/>
</dbReference>
<organism evidence="2 3">
    <name type="scientific">Massilia eurypsychrophila</name>
    <dbReference type="NCBI Taxonomy" id="1485217"/>
    <lineage>
        <taxon>Bacteria</taxon>
        <taxon>Pseudomonadati</taxon>
        <taxon>Pseudomonadota</taxon>
        <taxon>Betaproteobacteria</taxon>
        <taxon>Burkholderiales</taxon>
        <taxon>Oxalobacteraceae</taxon>
        <taxon>Telluria group</taxon>
        <taxon>Massilia</taxon>
    </lineage>
</organism>
<evidence type="ECO:0000313" key="2">
    <source>
        <dbReference type="EMBL" id="PIL45493.1"/>
    </source>
</evidence>
<evidence type="ECO:0000313" key="3">
    <source>
        <dbReference type="Proteomes" id="UP000230390"/>
    </source>
</evidence>
<dbReference type="InterPro" id="IPR007367">
    <property type="entry name" value="DUF433"/>
</dbReference>
<dbReference type="Gene3D" id="1.10.10.10">
    <property type="entry name" value="Winged helix-like DNA-binding domain superfamily/Winged helix DNA-binding domain"/>
    <property type="match status" value="1"/>
</dbReference>
<dbReference type="InterPro" id="IPR048708">
    <property type="entry name" value="VapB45-like_HTH"/>
</dbReference>
<comment type="caution">
    <text evidence="2">The sequence shown here is derived from an EMBL/GenBank/DDBJ whole genome shotgun (WGS) entry which is preliminary data.</text>
</comment>
<proteinExistence type="predicted"/>
<reference evidence="2 3" key="1">
    <citation type="submission" date="2017-10" db="EMBL/GenBank/DDBJ databases">
        <title>Massilia psychrophilum sp. nov., a novel purple-pigmented bacterium isolated from Tianshan glacier, Xinjiang Municipality, China.</title>
        <authorList>
            <person name="Wang H."/>
        </authorList>
    </citation>
    <scope>NUCLEOTIDE SEQUENCE [LARGE SCALE GENOMIC DNA]</scope>
    <source>
        <strain evidence="2 3">JCM 30074</strain>
    </source>
</reference>
<dbReference type="Proteomes" id="UP000230390">
    <property type="component" value="Unassembled WGS sequence"/>
</dbReference>